<evidence type="ECO:0000313" key="3">
    <source>
        <dbReference type="Proteomes" id="UP000011173"/>
    </source>
</evidence>
<organism evidence="2 3">
    <name type="scientific">Nonlabens dokdonensis (strain DSM 17205 / KCTC 12402 / DSW-6)</name>
    <name type="common">Donghaeana dokdonensis</name>
    <dbReference type="NCBI Taxonomy" id="592029"/>
    <lineage>
        <taxon>Bacteria</taxon>
        <taxon>Pseudomonadati</taxon>
        <taxon>Bacteroidota</taxon>
        <taxon>Flavobacteriia</taxon>
        <taxon>Flavobacteriales</taxon>
        <taxon>Flavobacteriaceae</taxon>
        <taxon>Nonlabens</taxon>
    </lineage>
</organism>
<keyword evidence="1" id="KW-0472">Membrane</keyword>
<keyword evidence="1" id="KW-0812">Transmembrane</keyword>
<dbReference type="EMBL" id="CP001397">
    <property type="protein sequence ID" value="AGC75274.1"/>
    <property type="molecule type" value="Genomic_DNA"/>
</dbReference>
<sequence length="47" mass="5397">MNNVAENLGMPAFIIPVIFILFNTLNFSILFSFGYRLQKLTFNNSLL</sequence>
<keyword evidence="1" id="KW-1133">Transmembrane helix</keyword>
<evidence type="ECO:0000256" key="1">
    <source>
        <dbReference type="SAM" id="Phobius"/>
    </source>
</evidence>
<reference evidence="2 3" key="1">
    <citation type="journal article" date="2013" name="Genome Biol. Evol.">
        <title>Genomic makeup of the marine flavobacterium Nonlabens (Donghaeana) dokdonensis DSW-6 and identification of a novel class of rhodopsins.</title>
        <authorList>
            <person name="Kwon S.K."/>
            <person name="Kim B.K."/>
            <person name="Song J.Y."/>
            <person name="Kwak M.J."/>
            <person name="Lee C.H."/>
            <person name="Yoon J.H."/>
            <person name="Oh T.K."/>
            <person name="Kim J.F."/>
        </authorList>
    </citation>
    <scope>NUCLEOTIDE SEQUENCE [LARGE SCALE GENOMIC DNA]</scope>
    <source>
        <strain evidence="3">DSM 17205 / KCTC 12402 / DSW-6</strain>
    </source>
</reference>
<proteinExistence type="predicted"/>
<dbReference type="HOGENOM" id="CLU_3170845_0_0_10"/>
<protein>
    <submittedName>
        <fullName evidence="2">Uncharacterized protein</fullName>
    </submittedName>
</protein>
<dbReference type="Proteomes" id="UP000011173">
    <property type="component" value="Chromosome"/>
</dbReference>
<evidence type="ECO:0000313" key="2">
    <source>
        <dbReference type="EMBL" id="AGC75274.1"/>
    </source>
</evidence>
<accession>L7W5A0</accession>
<dbReference type="PATRIC" id="fig|592029.3.peg.146"/>
<dbReference type="KEGG" id="ndo:DDD_0147"/>
<dbReference type="AlphaFoldDB" id="L7W5A0"/>
<feature type="transmembrane region" description="Helical" evidence="1">
    <location>
        <begin position="12"/>
        <end position="35"/>
    </location>
</feature>
<dbReference type="STRING" id="592029.DDD_0147"/>
<name>L7W5A0_NONDD</name>
<gene>
    <name evidence="2" type="ordered locus">DDD_0147</name>
</gene>